<evidence type="ECO:0000259" key="3">
    <source>
        <dbReference type="Pfam" id="PF13966"/>
    </source>
</evidence>
<dbReference type="AlphaFoldDB" id="A0AAP0MQ27"/>
<dbReference type="EMBL" id="JBCGBO010000003">
    <property type="protein sequence ID" value="KAK9214150.1"/>
    <property type="molecule type" value="Genomic_DNA"/>
</dbReference>
<feature type="domain" description="RNase H type-1" evidence="2">
    <location>
        <begin position="587"/>
        <end position="641"/>
    </location>
</feature>
<keyword evidence="1" id="KW-0732">Signal</keyword>
<proteinExistence type="predicted"/>
<comment type="caution">
    <text evidence="4">The sequence shown here is derived from an EMBL/GenBank/DDBJ whole genome shotgun (WGS) entry which is preliminary data.</text>
</comment>
<dbReference type="Pfam" id="PF13456">
    <property type="entry name" value="RVT_3"/>
    <property type="match status" value="1"/>
</dbReference>
<name>A0AAP0MQ27_9ROSI</name>
<evidence type="ECO:0000259" key="2">
    <source>
        <dbReference type="Pfam" id="PF13456"/>
    </source>
</evidence>
<dbReference type="Proteomes" id="UP001428341">
    <property type="component" value="Unassembled WGS sequence"/>
</dbReference>
<dbReference type="GO" id="GO:0004523">
    <property type="term" value="F:RNA-DNA hybrid ribonuclease activity"/>
    <property type="evidence" value="ECO:0007669"/>
    <property type="project" value="InterPro"/>
</dbReference>
<dbReference type="GO" id="GO:0003676">
    <property type="term" value="F:nucleic acid binding"/>
    <property type="evidence" value="ECO:0007669"/>
    <property type="project" value="InterPro"/>
</dbReference>
<organism evidence="4 5">
    <name type="scientific">Citrus x changshan-huyou</name>
    <dbReference type="NCBI Taxonomy" id="2935761"/>
    <lineage>
        <taxon>Eukaryota</taxon>
        <taxon>Viridiplantae</taxon>
        <taxon>Streptophyta</taxon>
        <taxon>Embryophyta</taxon>
        <taxon>Tracheophyta</taxon>
        <taxon>Spermatophyta</taxon>
        <taxon>Magnoliopsida</taxon>
        <taxon>eudicotyledons</taxon>
        <taxon>Gunneridae</taxon>
        <taxon>Pentapetalae</taxon>
        <taxon>rosids</taxon>
        <taxon>malvids</taxon>
        <taxon>Sapindales</taxon>
        <taxon>Rutaceae</taxon>
        <taxon>Aurantioideae</taxon>
        <taxon>Citrus</taxon>
    </lineage>
</organism>
<reference evidence="4 5" key="1">
    <citation type="submission" date="2024-05" db="EMBL/GenBank/DDBJ databases">
        <title>Haplotype-resolved chromosome-level genome assembly of Huyou (Citrus changshanensis).</title>
        <authorList>
            <person name="Miao C."/>
            <person name="Chen W."/>
            <person name="Wu Y."/>
            <person name="Wang L."/>
            <person name="Zhao S."/>
            <person name="Grierson D."/>
            <person name="Xu C."/>
            <person name="Chen K."/>
        </authorList>
    </citation>
    <scope>NUCLEOTIDE SEQUENCE [LARGE SCALE GENOMIC DNA]</scope>
    <source>
        <strain evidence="4">01-14</strain>
        <tissue evidence="4">Leaf</tissue>
    </source>
</reference>
<feature type="domain" description="Reverse transcriptase zinc-binding" evidence="3">
    <location>
        <begin position="458"/>
        <end position="529"/>
    </location>
</feature>
<keyword evidence="5" id="KW-1185">Reference proteome</keyword>
<dbReference type="Pfam" id="PF13966">
    <property type="entry name" value="zf-RVT"/>
    <property type="match status" value="1"/>
</dbReference>
<dbReference type="InterPro" id="IPR026960">
    <property type="entry name" value="RVT-Znf"/>
</dbReference>
<dbReference type="PANTHER" id="PTHR33116:SF86">
    <property type="entry name" value="REVERSE TRANSCRIPTASE DOMAIN-CONTAINING PROTEIN"/>
    <property type="match status" value="1"/>
</dbReference>
<protein>
    <recommendedName>
        <fullName evidence="6">Reverse transcriptase zinc-binding domain-containing protein</fullName>
    </recommendedName>
</protein>
<feature type="signal peptide" evidence="1">
    <location>
        <begin position="1"/>
        <end position="24"/>
    </location>
</feature>
<evidence type="ECO:0000313" key="4">
    <source>
        <dbReference type="EMBL" id="KAK9214150.1"/>
    </source>
</evidence>
<gene>
    <name evidence="4" type="ORF">WN944_006138</name>
</gene>
<feature type="chain" id="PRO_5042888384" description="Reverse transcriptase zinc-binding domain-containing protein" evidence="1">
    <location>
        <begin position="25"/>
        <end position="644"/>
    </location>
</feature>
<dbReference type="InterPro" id="IPR002156">
    <property type="entry name" value="RNaseH_domain"/>
</dbReference>
<evidence type="ECO:0000313" key="5">
    <source>
        <dbReference type="Proteomes" id="UP001428341"/>
    </source>
</evidence>
<sequence length="644" mass="71961">MAWLQFGSVFPLSVFLSLSSSISSSFIAAVCPTSSAYPLSPLFSGCGSPSWGSHCCIVANVGSYVSFNDSGKGAAAAILWDSVPAFLGMSVGSVYTSGRDPCRGGNGSMTDLIPNISLYANAMSIGMNLKNSMNSNKLYVGMLHHRSSNSSIGAAAFFQASNFLCNFGYVIFSCDNDFKHKRVHLQGKKGKSFMAMEEDTLRKVVKPDTRKSITEVFGFSEVSAYEKYLVLPAMIGRKKREFFHELKFKVLRKLSKWRGKVFSCGGKEILIKAAAQAVPSYAMSVFRLPATMCEDIQRRFTAFWLCWQNKVGVCLIYGETLTSRVLKARYFRRCSFLDATIGNNPSFIWLSILWGRELLQRGIRWCVGSGQHIRIYGDNWVPMPLLFRPISPKNLGNEARVADLIENGNSWNMTLLRKYFLPPDIHSIMKIKLPSQSCNDRVIWYYDRCGEYTVKSGYHIARTWKNLDSAASSSVSSWQWATIWKLIAPSKVKIFLWRAFSGSLPSIENLELKRVVDDSRCRICGEAGREIGFYMMGAKPSPNCVVASAQGIWDSCVRRNCRDITTMCTVQDVVIWEPPQLGWFKLNTDVAVDVQNGKVSYGAVIRNHKGLVMLAGTDFGNYCEDVAIAEAEAIRFAIRLAKFR</sequence>
<accession>A0AAP0MQ27</accession>
<evidence type="ECO:0008006" key="6">
    <source>
        <dbReference type="Google" id="ProtNLM"/>
    </source>
</evidence>
<dbReference type="PANTHER" id="PTHR33116">
    <property type="entry name" value="REVERSE TRANSCRIPTASE ZINC-BINDING DOMAIN-CONTAINING PROTEIN-RELATED-RELATED"/>
    <property type="match status" value="1"/>
</dbReference>
<evidence type="ECO:0000256" key="1">
    <source>
        <dbReference type="SAM" id="SignalP"/>
    </source>
</evidence>